<comment type="caution">
    <text evidence="2">The sequence shown here is derived from an EMBL/GenBank/DDBJ whole genome shotgun (WGS) entry which is preliminary data.</text>
</comment>
<dbReference type="Proteomes" id="UP000790347">
    <property type="component" value="Unassembled WGS sequence"/>
</dbReference>
<feature type="transmembrane region" description="Helical" evidence="1">
    <location>
        <begin position="38"/>
        <end position="55"/>
    </location>
</feature>
<keyword evidence="3" id="KW-1185">Reference proteome</keyword>
<dbReference type="EMBL" id="ASGP02000002">
    <property type="protein sequence ID" value="KAH9520648.1"/>
    <property type="molecule type" value="Genomic_DNA"/>
</dbReference>
<evidence type="ECO:0000313" key="3">
    <source>
        <dbReference type="Proteomes" id="UP000790347"/>
    </source>
</evidence>
<evidence type="ECO:0000313" key="2">
    <source>
        <dbReference type="EMBL" id="KAH9520648.1"/>
    </source>
</evidence>
<organism evidence="2 3">
    <name type="scientific">Dermatophagoides farinae</name>
    <name type="common">American house dust mite</name>
    <dbReference type="NCBI Taxonomy" id="6954"/>
    <lineage>
        <taxon>Eukaryota</taxon>
        <taxon>Metazoa</taxon>
        <taxon>Ecdysozoa</taxon>
        <taxon>Arthropoda</taxon>
        <taxon>Chelicerata</taxon>
        <taxon>Arachnida</taxon>
        <taxon>Acari</taxon>
        <taxon>Acariformes</taxon>
        <taxon>Sarcoptiformes</taxon>
        <taxon>Astigmata</taxon>
        <taxon>Psoroptidia</taxon>
        <taxon>Analgoidea</taxon>
        <taxon>Pyroglyphidae</taxon>
        <taxon>Dermatophagoidinae</taxon>
        <taxon>Dermatophagoides</taxon>
    </lineage>
</organism>
<reference evidence="2" key="2">
    <citation type="journal article" date="2022" name="Res Sq">
        <title>Comparative Genomics Reveals Insights into the Divergent Evolution of Astigmatic Mites and Household Pest Adaptations.</title>
        <authorList>
            <person name="Xiong Q."/>
            <person name="Wan A.T.-Y."/>
            <person name="Liu X.-Y."/>
            <person name="Fung C.S.-H."/>
            <person name="Xiao X."/>
            <person name="Malainual N."/>
            <person name="Hou J."/>
            <person name="Wang L."/>
            <person name="Wang M."/>
            <person name="Yang K."/>
            <person name="Cui Y."/>
            <person name="Leung E."/>
            <person name="Nong W."/>
            <person name="Shin S.-K."/>
            <person name="Au S."/>
            <person name="Jeong K.Y."/>
            <person name="Chew F.T."/>
            <person name="Hui J."/>
            <person name="Leung T.F."/>
            <person name="Tungtrongchitr A."/>
            <person name="Zhong N."/>
            <person name="Liu Z."/>
            <person name="Tsui S."/>
        </authorList>
    </citation>
    <scope>NUCLEOTIDE SEQUENCE</scope>
    <source>
        <strain evidence="2">Derf</strain>
        <tissue evidence="2">Whole organism</tissue>
    </source>
</reference>
<keyword evidence="1" id="KW-1133">Transmembrane helix</keyword>
<dbReference type="AlphaFoldDB" id="A0A922I3Q7"/>
<evidence type="ECO:0000256" key="1">
    <source>
        <dbReference type="SAM" id="Phobius"/>
    </source>
</evidence>
<proteinExistence type="predicted"/>
<sequence>MKRSGDWSPLLKSNRQIWRPKTSNLETVCVNHKGDSPIVSALVIFWFGFHYYVILPIFNHTTFSYCNIEEIFSKRFAVLSLCIFSLWRILFLWLGRFGSSSQISYAKLTLECLFSLMNGDDMFATFATRCIRIGSILILDSIITHLLTKFKTIFESVFAHRRMLLDHGLHWIELLEQLIRLVYLFLLGLFLKFYNHQIEIRLMIMFEINSAVPLFIRIQFKNSLTVFNT</sequence>
<keyword evidence="1" id="KW-0812">Transmembrane</keyword>
<feature type="transmembrane region" description="Helical" evidence="1">
    <location>
        <begin position="76"/>
        <end position="95"/>
    </location>
</feature>
<protein>
    <submittedName>
        <fullName evidence="2">Uncharacterized protein</fullName>
    </submittedName>
</protein>
<name>A0A922I3Q7_DERFA</name>
<accession>A0A922I3Q7</accession>
<gene>
    <name evidence="2" type="ORF">DERF_004348</name>
</gene>
<reference evidence="2" key="1">
    <citation type="submission" date="2013-05" db="EMBL/GenBank/DDBJ databases">
        <authorList>
            <person name="Yim A.K.Y."/>
            <person name="Chan T.F."/>
            <person name="Ji K.M."/>
            <person name="Liu X.Y."/>
            <person name="Zhou J.W."/>
            <person name="Li R.Q."/>
            <person name="Yang K.Y."/>
            <person name="Li J."/>
            <person name="Li M."/>
            <person name="Law P.T.W."/>
            <person name="Wu Y.L."/>
            <person name="Cai Z.L."/>
            <person name="Qin H."/>
            <person name="Bao Y."/>
            <person name="Leung R.K.K."/>
            <person name="Ng P.K.S."/>
            <person name="Zou J."/>
            <person name="Zhong X.J."/>
            <person name="Ran P.X."/>
            <person name="Zhong N.S."/>
            <person name="Liu Z.G."/>
            <person name="Tsui S.K.W."/>
        </authorList>
    </citation>
    <scope>NUCLEOTIDE SEQUENCE</scope>
    <source>
        <strain evidence="2">Derf</strain>
        <tissue evidence="2">Whole organism</tissue>
    </source>
</reference>
<keyword evidence="1" id="KW-0472">Membrane</keyword>
<feature type="transmembrane region" description="Helical" evidence="1">
    <location>
        <begin position="178"/>
        <end position="195"/>
    </location>
</feature>